<evidence type="ECO:0000313" key="1">
    <source>
        <dbReference type="EMBL" id="VAX05210.1"/>
    </source>
</evidence>
<reference evidence="1" key="1">
    <citation type="submission" date="2018-06" db="EMBL/GenBank/DDBJ databases">
        <authorList>
            <person name="Zhirakovskaya E."/>
        </authorList>
    </citation>
    <scope>NUCLEOTIDE SEQUENCE</scope>
</reference>
<protein>
    <submittedName>
        <fullName evidence="1">Uncharacterized protein</fullName>
    </submittedName>
</protein>
<dbReference type="AlphaFoldDB" id="A0A3B1B4K7"/>
<dbReference type="EMBL" id="UOFX01000002">
    <property type="protein sequence ID" value="VAX05210.1"/>
    <property type="molecule type" value="Genomic_DNA"/>
</dbReference>
<proteinExistence type="predicted"/>
<gene>
    <name evidence="1" type="ORF">MNBD_GAMMA26-2112</name>
</gene>
<organism evidence="1">
    <name type="scientific">hydrothermal vent metagenome</name>
    <dbReference type="NCBI Taxonomy" id="652676"/>
    <lineage>
        <taxon>unclassified sequences</taxon>
        <taxon>metagenomes</taxon>
        <taxon>ecological metagenomes</taxon>
    </lineage>
</organism>
<sequence length="39" mass="4774">MRLMQGSHKKIIETIEYNLEQLNDLTLDELENRRYTDYS</sequence>
<name>A0A3B1B4K7_9ZZZZ</name>
<accession>A0A3B1B4K7</accession>